<feature type="region of interest" description="Disordered" evidence="2">
    <location>
        <begin position="1"/>
        <end position="22"/>
    </location>
</feature>
<accession>A0ABS6HDS8</accession>
<evidence type="ECO:0000259" key="3">
    <source>
        <dbReference type="PROSITE" id="PS50887"/>
    </source>
</evidence>
<dbReference type="InterPro" id="IPR050469">
    <property type="entry name" value="Diguanylate_Cyclase"/>
</dbReference>
<dbReference type="SMART" id="SM00267">
    <property type="entry name" value="GGDEF"/>
    <property type="match status" value="1"/>
</dbReference>
<dbReference type="PANTHER" id="PTHR45138:SF9">
    <property type="entry name" value="DIGUANYLATE CYCLASE DGCM-RELATED"/>
    <property type="match status" value="1"/>
</dbReference>
<dbReference type="EMBL" id="JAERQM010000005">
    <property type="protein sequence ID" value="MBU8545455.1"/>
    <property type="molecule type" value="Genomic_DNA"/>
</dbReference>
<reference evidence="4 5" key="1">
    <citation type="submission" date="2021-01" db="EMBL/GenBank/DDBJ databases">
        <title>Roseomonas sp. nov, a bacterium isolated from an oil production mixture in Yumen Oilfield.</title>
        <authorList>
            <person name="Wu D."/>
        </authorList>
    </citation>
    <scope>NUCLEOTIDE SEQUENCE [LARGE SCALE GENOMIC DNA]</scope>
    <source>
        <strain evidence="4 5">ROY-5-3</strain>
    </source>
</reference>
<name>A0ABS6HDS8_9PROT</name>
<protein>
    <recommendedName>
        <fullName evidence="1">diguanylate cyclase</fullName>
        <ecNumber evidence="1">2.7.7.65</ecNumber>
    </recommendedName>
</protein>
<feature type="domain" description="GGDEF" evidence="3">
    <location>
        <begin position="314"/>
        <end position="441"/>
    </location>
</feature>
<dbReference type="PROSITE" id="PS50887">
    <property type="entry name" value="GGDEF"/>
    <property type="match status" value="1"/>
</dbReference>
<evidence type="ECO:0000313" key="4">
    <source>
        <dbReference type="EMBL" id="MBU8545455.1"/>
    </source>
</evidence>
<dbReference type="NCBIfam" id="TIGR00254">
    <property type="entry name" value="GGDEF"/>
    <property type="match status" value="1"/>
</dbReference>
<keyword evidence="5" id="KW-1185">Reference proteome</keyword>
<dbReference type="Pfam" id="PF00990">
    <property type="entry name" value="GGDEF"/>
    <property type="match status" value="1"/>
</dbReference>
<dbReference type="CDD" id="cd01949">
    <property type="entry name" value="GGDEF"/>
    <property type="match status" value="1"/>
</dbReference>
<dbReference type="RefSeq" id="WP_216877461.1">
    <property type="nucleotide sequence ID" value="NZ_JAERQM010000005.1"/>
</dbReference>
<gene>
    <name evidence="4" type="ORF">JJQ90_17155</name>
</gene>
<organism evidence="4 5">
    <name type="scientific">Falsiroseomonas oleicola</name>
    <dbReference type="NCBI Taxonomy" id="2801474"/>
    <lineage>
        <taxon>Bacteria</taxon>
        <taxon>Pseudomonadati</taxon>
        <taxon>Pseudomonadota</taxon>
        <taxon>Alphaproteobacteria</taxon>
        <taxon>Acetobacterales</taxon>
        <taxon>Roseomonadaceae</taxon>
        <taxon>Falsiroseomonas</taxon>
    </lineage>
</organism>
<sequence length="441" mass="46260">MSPQSPDQVSPDQNGPDQNAPDHNALAAALVESRSRWRDFALLSADLMFETDAQGRFTFLAPDLVLGHVAETLLGKPASALMATPGPGPFGPGAFGPGLFGRGTFAARQRQRHAKAWLVCADGSQACLEFTLLPQEAGLRGVGRDVTAAERRGEVAARALRRANALGRLLRLGQRQGGAEAALEAMLTALPAALSCDGAALLEPEGGTWRVAHVTKDHPPLAHLPPPGTSVAAQHLAMAPTEAGPCLLVWRRPDQPVLDSDDRDLLAALALPMAALRAELLRQRALADAAHGDGLTGLLNRRGFTSALTRQVVAGGALVFIDLDGLKPLNDKFGHEVGDAALRGMAARLRGAASERDLAARLGGDEFCLWLHGSSAAEAAYRMADLGEPGPLADWPEAGPSALRASIGIAVAEVGETVEALLARADAAMYAVKRARGDRRR</sequence>
<dbReference type="Proteomes" id="UP000689967">
    <property type="component" value="Unassembled WGS sequence"/>
</dbReference>
<proteinExistence type="predicted"/>
<dbReference type="EC" id="2.7.7.65" evidence="1"/>
<evidence type="ECO:0000256" key="2">
    <source>
        <dbReference type="SAM" id="MobiDB-lite"/>
    </source>
</evidence>
<dbReference type="InterPro" id="IPR000160">
    <property type="entry name" value="GGDEF_dom"/>
</dbReference>
<comment type="caution">
    <text evidence="4">The sequence shown here is derived from an EMBL/GenBank/DDBJ whole genome shotgun (WGS) entry which is preliminary data.</text>
</comment>
<feature type="compositionally biased region" description="Polar residues" evidence="2">
    <location>
        <begin position="1"/>
        <end position="17"/>
    </location>
</feature>
<evidence type="ECO:0000256" key="1">
    <source>
        <dbReference type="ARBA" id="ARBA00012528"/>
    </source>
</evidence>
<evidence type="ECO:0000313" key="5">
    <source>
        <dbReference type="Proteomes" id="UP000689967"/>
    </source>
</evidence>
<dbReference type="PANTHER" id="PTHR45138">
    <property type="entry name" value="REGULATORY COMPONENTS OF SENSORY TRANSDUCTION SYSTEM"/>
    <property type="match status" value="1"/>
</dbReference>